<feature type="region of interest" description="Disordered" evidence="1">
    <location>
        <begin position="29"/>
        <end position="58"/>
    </location>
</feature>
<name>A0A9J6QPU9_9FIRM</name>
<sequence length="58" mass="6264">MDLGDMTSKELGELTSKGLVSLGKKILEEQEGEVPGTLKNQNLGHNSKKEGLGPNTRR</sequence>
<dbReference type="AlphaFoldDB" id="A0A9J6QPU9"/>
<evidence type="ECO:0000256" key="1">
    <source>
        <dbReference type="SAM" id="MobiDB-lite"/>
    </source>
</evidence>
<dbReference type="RefSeq" id="WP_253020802.1">
    <property type="nucleotide sequence ID" value="NZ_JAJAGH010000010.1"/>
</dbReference>
<dbReference type="EMBL" id="JAOSHN010000001">
    <property type="protein sequence ID" value="MCU7377460.1"/>
    <property type="molecule type" value="Genomic_DNA"/>
</dbReference>
<organism evidence="2 3">
    <name type="scientific">Hominibacterium faecale</name>
    <dbReference type="NCBI Taxonomy" id="2839743"/>
    <lineage>
        <taxon>Bacteria</taxon>
        <taxon>Bacillati</taxon>
        <taxon>Bacillota</taxon>
        <taxon>Clostridia</taxon>
        <taxon>Peptostreptococcales</taxon>
        <taxon>Anaerovoracaceae</taxon>
        <taxon>Hominibacterium</taxon>
    </lineage>
</organism>
<accession>A0A9J6QPU9</accession>
<evidence type="ECO:0000313" key="2">
    <source>
        <dbReference type="EMBL" id="MCU7377460.1"/>
    </source>
</evidence>
<comment type="caution">
    <text evidence="2">The sequence shown here is derived from an EMBL/GenBank/DDBJ whole genome shotgun (WGS) entry which is preliminary data.</text>
</comment>
<evidence type="ECO:0000313" key="3">
    <source>
        <dbReference type="Proteomes" id="UP001065549"/>
    </source>
</evidence>
<protein>
    <submittedName>
        <fullName evidence="2">Uncharacterized protein</fullName>
    </submittedName>
</protein>
<gene>
    <name evidence="2" type="ORF">OBO34_03715</name>
</gene>
<dbReference type="Proteomes" id="UP001065549">
    <property type="component" value="Unassembled WGS sequence"/>
</dbReference>
<keyword evidence="3" id="KW-1185">Reference proteome</keyword>
<reference evidence="2" key="1">
    <citation type="submission" date="2022-09" db="EMBL/GenBank/DDBJ databases">
        <title>Culturomic study of gut microbiota in children with autism spectrum disorder.</title>
        <authorList>
            <person name="Efimov B.A."/>
            <person name="Chaplin A.V."/>
            <person name="Sokolova S.R."/>
            <person name="Pikina A.P."/>
            <person name="Korzhanova M."/>
            <person name="Belova V."/>
            <person name="Korostin D."/>
        </authorList>
    </citation>
    <scope>NUCLEOTIDE SEQUENCE</scope>
    <source>
        <strain evidence="2">ASD5510</strain>
    </source>
</reference>
<proteinExistence type="predicted"/>